<dbReference type="InterPro" id="IPR050925">
    <property type="entry name" value="Rhomboid_protease_S54"/>
</dbReference>
<keyword evidence="3 5" id="KW-1133">Transmembrane helix</keyword>
<dbReference type="GO" id="GO:0004252">
    <property type="term" value="F:serine-type endopeptidase activity"/>
    <property type="evidence" value="ECO:0007669"/>
    <property type="project" value="InterPro"/>
</dbReference>
<dbReference type="InterPro" id="IPR035952">
    <property type="entry name" value="Rhomboid-like_sf"/>
</dbReference>
<feature type="domain" description="Peptidase S54 rhomboid" evidence="6">
    <location>
        <begin position="63"/>
        <end position="194"/>
    </location>
</feature>
<dbReference type="Pfam" id="PF01694">
    <property type="entry name" value="Rhomboid"/>
    <property type="match status" value="1"/>
</dbReference>
<comment type="caution">
    <text evidence="7">The sequence shown here is derived from an EMBL/GenBank/DDBJ whole genome shotgun (WGS) entry which is preliminary data.</text>
</comment>
<dbReference type="PANTHER" id="PTHR43731">
    <property type="entry name" value="RHOMBOID PROTEASE"/>
    <property type="match status" value="1"/>
</dbReference>
<dbReference type="PANTHER" id="PTHR43731:SF9">
    <property type="entry name" value="SLR1461 PROTEIN"/>
    <property type="match status" value="1"/>
</dbReference>
<organism evidence="7 8">
    <name type="scientific">Drouetiella hepatica Uher 2000/2452</name>
    <dbReference type="NCBI Taxonomy" id="904376"/>
    <lineage>
        <taxon>Bacteria</taxon>
        <taxon>Bacillati</taxon>
        <taxon>Cyanobacteriota</taxon>
        <taxon>Cyanophyceae</taxon>
        <taxon>Oculatellales</taxon>
        <taxon>Oculatellaceae</taxon>
        <taxon>Drouetiella</taxon>
    </lineage>
</organism>
<feature type="transmembrane region" description="Helical" evidence="5">
    <location>
        <begin position="98"/>
        <end position="117"/>
    </location>
</feature>
<keyword evidence="2 5" id="KW-0812">Transmembrane</keyword>
<evidence type="ECO:0000256" key="3">
    <source>
        <dbReference type="ARBA" id="ARBA00022989"/>
    </source>
</evidence>
<comment type="subcellular location">
    <subcellularLocation>
        <location evidence="1">Membrane</location>
        <topology evidence="1">Multi-pass membrane protein</topology>
    </subcellularLocation>
</comment>
<dbReference type="Gene3D" id="1.20.1540.10">
    <property type="entry name" value="Rhomboid-like"/>
    <property type="match status" value="1"/>
</dbReference>
<feature type="transmembrane region" description="Helical" evidence="5">
    <location>
        <begin position="21"/>
        <end position="43"/>
    </location>
</feature>
<dbReference type="EMBL" id="JAHHHD010000001">
    <property type="protein sequence ID" value="MBW4657150.1"/>
    <property type="molecule type" value="Genomic_DNA"/>
</dbReference>
<keyword evidence="7" id="KW-0645">Protease</keyword>
<keyword evidence="4 5" id="KW-0472">Membrane</keyword>
<dbReference type="GO" id="GO:0006508">
    <property type="term" value="P:proteolysis"/>
    <property type="evidence" value="ECO:0007669"/>
    <property type="project" value="UniProtKB-KW"/>
</dbReference>
<gene>
    <name evidence="7" type="ORF">KME15_00610</name>
</gene>
<evidence type="ECO:0000256" key="2">
    <source>
        <dbReference type="ARBA" id="ARBA00022692"/>
    </source>
</evidence>
<dbReference type="InterPro" id="IPR022764">
    <property type="entry name" value="Peptidase_S54_rhomboid_dom"/>
</dbReference>
<keyword evidence="7" id="KW-0378">Hydrolase</keyword>
<feature type="transmembrane region" description="Helical" evidence="5">
    <location>
        <begin position="123"/>
        <end position="143"/>
    </location>
</feature>
<evidence type="ECO:0000313" key="8">
    <source>
        <dbReference type="Proteomes" id="UP000757435"/>
    </source>
</evidence>
<feature type="transmembrane region" description="Helical" evidence="5">
    <location>
        <begin position="150"/>
        <end position="168"/>
    </location>
</feature>
<sequence length="207" mass="22339">MSNREVGRNREVRGLVGEVKAQVAILVFAVGLMWAIEIVDFFLGGALNSFGIIPRSVMGLRGILFAPFLHGNFAHLIANTVPFVTLGWFMMLRRTSDFFGVTAIAMLIGGLGTWLIAPANTVHIGASGVIFGYLGFLISRGYFERSFVSILFSVIVGLAYGGLIWGVLPGQLGISWQGHLFGFVGGIVAAWLMADSTAARRRSPRGF</sequence>
<feature type="transmembrane region" description="Helical" evidence="5">
    <location>
        <begin position="63"/>
        <end position="86"/>
    </location>
</feature>
<reference evidence="7" key="1">
    <citation type="submission" date="2021-05" db="EMBL/GenBank/DDBJ databases">
        <authorList>
            <person name="Pietrasiak N."/>
            <person name="Ward R."/>
            <person name="Stajich J.E."/>
            <person name="Kurbessoian T."/>
        </authorList>
    </citation>
    <scope>NUCLEOTIDE SEQUENCE</scope>
    <source>
        <strain evidence="7">UHER 2000/2452</strain>
    </source>
</reference>
<feature type="transmembrane region" description="Helical" evidence="5">
    <location>
        <begin position="174"/>
        <end position="194"/>
    </location>
</feature>
<evidence type="ECO:0000256" key="4">
    <source>
        <dbReference type="ARBA" id="ARBA00023136"/>
    </source>
</evidence>
<dbReference type="GO" id="GO:0016020">
    <property type="term" value="C:membrane"/>
    <property type="evidence" value="ECO:0007669"/>
    <property type="project" value="UniProtKB-SubCell"/>
</dbReference>
<name>A0A951Q8D0_9CYAN</name>
<dbReference type="AlphaFoldDB" id="A0A951Q8D0"/>
<proteinExistence type="predicted"/>
<dbReference type="SUPFAM" id="SSF144091">
    <property type="entry name" value="Rhomboid-like"/>
    <property type="match status" value="1"/>
</dbReference>
<reference evidence="7" key="2">
    <citation type="journal article" date="2022" name="Microbiol. Resour. Announc.">
        <title>Metagenome Sequencing to Explore Phylogenomics of Terrestrial Cyanobacteria.</title>
        <authorList>
            <person name="Ward R.D."/>
            <person name="Stajich J.E."/>
            <person name="Johansen J.R."/>
            <person name="Huntemann M."/>
            <person name="Clum A."/>
            <person name="Foster B."/>
            <person name="Foster B."/>
            <person name="Roux S."/>
            <person name="Palaniappan K."/>
            <person name="Varghese N."/>
            <person name="Mukherjee S."/>
            <person name="Reddy T.B.K."/>
            <person name="Daum C."/>
            <person name="Copeland A."/>
            <person name="Chen I.A."/>
            <person name="Ivanova N.N."/>
            <person name="Kyrpides N.C."/>
            <person name="Shapiro N."/>
            <person name="Eloe-Fadrosh E.A."/>
            <person name="Pietrasiak N."/>
        </authorList>
    </citation>
    <scope>NUCLEOTIDE SEQUENCE</scope>
    <source>
        <strain evidence="7">UHER 2000/2452</strain>
    </source>
</reference>
<evidence type="ECO:0000313" key="7">
    <source>
        <dbReference type="EMBL" id="MBW4657150.1"/>
    </source>
</evidence>
<evidence type="ECO:0000256" key="5">
    <source>
        <dbReference type="SAM" id="Phobius"/>
    </source>
</evidence>
<evidence type="ECO:0000259" key="6">
    <source>
        <dbReference type="Pfam" id="PF01694"/>
    </source>
</evidence>
<evidence type="ECO:0000256" key="1">
    <source>
        <dbReference type="ARBA" id="ARBA00004141"/>
    </source>
</evidence>
<protein>
    <submittedName>
        <fullName evidence="7">Rhomboid family intramembrane serine protease</fullName>
    </submittedName>
</protein>
<dbReference type="Proteomes" id="UP000757435">
    <property type="component" value="Unassembled WGS sequence"/>
</dbReference>
<accession>A0A951Q8D0</accession>